<name>A0A366LWH9_9ACTN</name>
<dbReference type="GO" id="GO:0005524">
    <property type="term" value="F:ATP binding"/>
    <property type="evidence" value="ECO:0007669"/>
    <property type="project" value="UniProtKB-KW"/>
</dbReference>
<dbReference type="RefSeq" id="WP_113983118.1">
    <property type="nucleotide sequence ID" value="NZ_QMEY01000011.1"/>
</dbReference>
<gene>
    <name evidence="3" type="ORF">DP939_24640</name>
</gene>
<dbReference type="InterPro" id="IPR050267">
    <property type="entry name" value="Anti-sigma-factor_SerPK"/>
</dbReference>
<evidence type="ECO:0000259" key="2">
    <source>
        <dbReference type="Pfam" id="PF13581"/>
    </source>
</evidence>
<dbReference type="Gene3D" id="3.30.565.10">
    <property type="entry name" value="Histidine kinase-like ATPase, C-terminal domain"/>
    <property type="match status" value="1"/>
</dbReference>
<feature type="domain" description="Histidine kinase/HSP90-like ATPase" evidence="2">
    <location>
        <begin position="10"/>
        <end position="121"/>
    </location>
</feature>
<keyword evidence="3" id="KW-0067">ATP-binding</keyword>
<dbReference type="InterPro" id="IPR036890">
    <property type="entry name" value="HATPase_C_sf"/>
</dbReference>
<keyword evidence="1" id="KW-0418">Kinase</keyword>
<dbReference type="AlphaFoldDB" id="A0A366LWH9"/>
<sequence length="134" mass="14059">MTTFLGMVRLPATASSVPVARAFARVVLRGGGGAEDAVDSALYVVTELVTNAIVHGSRPGERVTVRLAILQDAARLEVLDKGRGVGPRLREPTDDGEGGRGLVLVDILAAKWGVKRVGWGGRSVWADLAMRSAA</sequence>
<dbReference type="PANTHER" id="PTHR35526">
    <property type="entry name" value="ANTI-SIGMA-F FACTOR RSBW-RELATED"/>
    <property type="match status" value="1"/>
</dbReference>
<dbReference type="EMBL" id="QMEY01000011">
    <property type="protein sequence ID" value="RBQ17552.1"/>
    <property type="molecule type" value="Genomic_DNA"/>
</dbReference>
<keyword evidence="4" id="KW-1185">Reference proteome</keyword>
<evidence type="ECO:0000313" key="4">
    <source>
        <dbReference type="Proteomes" id="UP000253303"/>
    </source>
</evidence>
<dbReference type="GO" id="GO:0004674">
    <property type="term" value="F:protein serine/threonine kinase activity"/>
    <property type="evidence" value="ECO:0007669"/>
    <property type="project" value="UniProtKB-KW"/>
</dbReference>
<keyword evidence="1" id="KW-0808">Transferase</keyword>
<dbReference type="CDD" id="cd16936">
    <property type="entry name" value="HATPase_RsbW-like"/>
    <property type="match status" value="1"/>
</dbReference>
<keyword evidence="1" id="KW-0723">Serine/threonine-protein kinase</keyword>
<organism evidence="3 4">
    <name type="scientific">Spongiactinospora rosea</name>
    <dbReference type="NCBI Taxonomy" id="2248750"/>
    <lineage>
        <taxon>Bacteria</taxon>
        <taxon>Bacillati</taxon>
        <taxon>Actinomycetota</taxon>
        <taxon>Actinomycetes</taxon>
        <taxon>Streptosporangiales</taxon>
        <taxon>Streptosporangiaceae</taxon>
        <taxon>Spongiactinospora</taxon>
    </lineage>
</organism>
<dbReference type="SUPFAM" id="SSF55874">
    <property type="entry name" value="ATPase domain of HSP90 chaperone/DNA topoisomerase II/histidine kinase"/>
    <property type="match status" value="1"/>
</dbReference>
<dbReference type="InterPro" id="IPR003594">
    <property type="entry name" value="HATPase_dom"/>
</dbReference>
<dbReference type="OrthoDB" id="3473697at2"/>
<accession>A0A366LWH9</accession>
<comment type="caution">
    <text evidence="3">The sequence shown here is derived from an EMBL/GenBank/DDBJ whole genome shotgun (WGS) entry which is preliminary data.</text>
</comment>
<reference evidence="3 4" key="1">
    <citation type="submission" date="2018-06" db="EMBL/GenBank/DDBJ databases">
        <title>Sphaerisporangium craniellae sp. nov., isolated from a marine sponge in the South China Sea.</title>
        <authorList>
            <person name="Li L."/>
        </authorList>
    </citation>
    <scope>NUCLEOTIDE SEQUENCE [LARGE SCALE GENOMIC DNA]</scope>
    <source>
        <strain evidence="3 4">LHW63015</strain>
    </source>
</reference>
<evidence type="ECO:0000256" key="1">
    <source>
        <dbReference type="ARBA" id="ARBA00022527"/>
    </source>
</evidence>
<dbReference type="PANTHER" id="PTHR35526:SF3">
    <property type="entry name" value="ANTI-SIGMA-F FACTOR RSBW"/>
    <property type="match status" value="1"/>
</dbReference>
<keyword evidence="3" id="KW-0547">Nucleotide-binding</keyword>
<proteinExistence type="predicted"/>
<evidence type="ECO:0000313" key="3">
    <source>
        <dbReference type="EMBL" id="RBQ17552.1"/>
    </source>
</evidence>
<dbReference type="Proteomes" id="UP000253303">
    <property type="component" value="Unassembled WGS sequence"/>
</dbReference>
<protein>
    <submittedName>
        <fullName evidence="3">ATP-binding protein</fullName>
    </submittedName>
</protein>
<dbReference type="Pfam" id="PF13581">
    <property type="entry name" value="HATPase_c_2"/>
    <property type="match status" value="1"/>
</dbReference>